<dbReference type="InterPro" id="IPR019190">
    <property type="entry name" value="EXOV"/>
</dbReference>
<dbReference type="Pfam" id="PF09810">
    <property type="entry name" value="Exo5"/>
    <property type="match status" value="2"/>
</dbReference>
<proteinExistence type="inferred from homology"/>
<keyword evidence="3" id="KW-1185">Reference proteome</keyword>
<dbReference type="PANTHER" id="PTHR14464:SF4">
    <property type="entry name" value="EXONUCLEASE V"/>
    <property type="match status" value="1"/>
</dbReference>
<dbReference type="PANTHER" id="PTHR14464">
    <property type="entry name" value="EXONUCLEASE V"/>
    <property type="match status" value="1"/>
</dbReference>
<reference evidence="3" key="2">
    <citation type="submission" date="2015-01" db="EMBL/GenBank/DDBJ databases">
        <title>Evolutionary Origins and Diversification of the Mycorrhizal Mutualists.</title>
        <authorList>
            <consortium name="DOE Joint Genome Institute"/>
            <consortium name="Mycorrhizal Genomics Consortium"/>
            <person name="Kohler A."/>
            <person name="Kuo A."/>
            <person name="Nagy L.G."/>
            <person name="Floudas D."/>
            <person name="Copeland A."/>
            <person name="Barry K.W."/>
            <person name="Cichocki N."/>
            <person name="Veneault-Fourrey C."/>
            <person name="LaButti K."/>
            <person name="Lindquist E.A."/>
            <person name="Lipzen A."/>
            <person name="Lundell T."/>
            <person name="Morin E."/>
            <person name="Murat C."/>
            <person name="Riley R."/>
            <person name="Ohm R."/>
            <person name="Sun H."/>
            <person name="Tunlid A."/>
            <person name="Henrissat B."/>
            <person name="Grigoriev I.V."/>
            <person name="Hibbett D.S."/>
            <person name="Martin F."/>
        </authorList>
    </citation>
    <scope>NUCLEOTIDE SEQUENCE [LARGE SCALE GENOMIC DNA]</scope>
    <source>
        <strain evidence="3">MAFF 305830</strain>
    </source>
</reference>
<dbReference type="HOGENOM" id="CLU_837191_0_0_1"/>
<dbReference type="Proteomes" id="UP000054097">
    <property type="component" value="Unassembled WGS sequence"/>
</dbReference>
<dbReference type="GO" id="GO:0045145">
    <property type="term" value="F:single-stranded DNA 5'-3' DNA exonuclease activity"/>
    <property type="evidence" value="ECO:0007669"/>
    <property type="project" value="InterPro"/>
</dbReference>
<dbReference type="AlphaFoldDB" id="A0A0C3B5J0"/>
<dbReference type="GO" id="GO:0036297">
    <property type="term" value="P:interstrand cross-link repair"/>
    <property type="evidence" value="ECO:0007669"/>
    <property type="project" value="TreeGrafter"/>
</dbReference>
<dbReference type="GO" id="GO:0005739">
    <property type="term" value="C:mitochondrion"/>
    <property type="evidence" value="ECO:0007669"/>
    <property type="project" value="TreeGrafter"/>
</dbReference>
<dbReference type="GO" id="GO:0005634">
    <property type="term" value="C:nucleus"/>
    <property type="evidence" value="ECO:0007669"/>
    <property type="project" value="TreeGrafter"/>
</dbReference>
<reference evidence="2 3" key="1">
    <citation type="submission" date="2014-04" db="EMBL/GenBank/DDBJ databases">
        <authorList>
            <consortium name="DOE Joint Genome Institute"/>
            <person name="Kuo A."/>
            <person name="Zuccaro A."/>
            <person name="Kohler A."/>
            <person name="Nagy L.G."/>
            <person name="Floudas D."/>
            <person name="Copeland A."/>
            <person name="Barry K.W."/>
            <person name="Cichocki N."/>
            <person name="Veneault-Fourrey C."/>
            <person name="LaButti K."/>
            <person name="Lindquist E.A."/>
            <person name="Lipzen A."/>
            <person name="Lundell T."/>
            <person name="Morin E."/>
            <person name="Murat C."/>
            <person name="Sun H."/>
            <person name="Tunlid A."/>
            <person name="Henrissat B."/>
            <person name="Grigoriev I.V."/>
            <person name="Hibbett D.S."/>
            <person name="Martin F."/>
            <person name="Nordberg H.P."/>
            <person name="Cantor M.N."/>
            <person name="Hua S.X."/>
        </authorList>
    </citation>
    <scope>NUCLEOTIDE SEQUENCE [LARGE SCALE GENOMIC DNA]</scope>
    <source>
        <strain evidence="2 3">MAFF 305830</strain>
    </source>
</reference>
<organism evidence="2 3">
    <name type="scientific">Serendipita vermifera MAFF 305830</name>
    <dbReference type="NCBI Taxonomy" id="933852"/>
    <lineage>
        <taxon>Eukaryota</taxon>
        <taxon>Fungi</taxon>
        <taxon>Dikarya</taxon>
        <taxon>Basidiomycota</taxon>
        <taxon>Agaricomycotina</taxon>
        <taxon>Agaricomycetes</taxon>
        <taxon>Sebacinales</taxon>
        <taxon>Serendipitaceae</taxon>
        <taxon>Serendipita</taxon>
    </lineage>
</organism>
<evidence type="ECO:0000256" key="1">
    <source>
        <dbReference type="ARBA" id="ARBA00009797"/>
    </source>
</evidence>
<accession>A0A0C3B5J0</accession>
<gene>
    <name evidence="2" type="ORF">M408DRAFT_6440</name>
</gene>
<evidence type="ECO:0000313" key="2">
    <source>
        <dbReference type="EMBL" id="KIM32070.1"/>
    </source>
</evidence>
<dbReference type="OrthoDB" id="354769at2759"/>
<sequence length="332" mass="37884">MALFRKDGILTVSDLAQPLWCEHKAYYNLVGLKKKGSKKRPMEFQVIRNVVVEEVIKVKKPAIEMVETTSKENDAELTKEGPPLEAAVVPAVMETVVKKKIVQKKVTMKVSKRAVHKAEKHIARGQAIHESLDVQVKHLLPLTKFNPKNRAELEGERIVKFLFGLLNLKHNKISREIPVFGVIHGIPINGRIDELRLEPSKQHPGKFILIVREVKTVAKRMALKEDVMREHQIQAMLYKCLLDRMLSPFTNWETFFKRRLLGTRMGFDGKFKDQVHKFATMHGIPGLSLFSRNLKGVIRSLTWAIAPLGLQQNKIDVELGIVYRKLNPSTKG</sequence>
<evidence type="ECO:0000313" key="3">
    <source>
        <dbReference type="Proteomes" id="UP000054097"/>
    </source>
</evidence>
<protein>
    <submittedName>
        <fullName evidence="2">Uncharacterized protein</fullName>
    </submittedName>
</protein>
<comment type="similarity">
    <text evidence="1">Belongs to the EXO5 family.</text>
</comment>
<name>A0A0C3B5J0_SERVB</name>
<dbReference type="EMBL" id="KN824280">
    <property type="protein sequence ID" value="KIM32070.1"/>
    <property type="molecule type" value="Genomic_DNA"/>
</dbReference>